<evidence type="ECO:0000313" key="1">
    <source>
        <dbReference type="EMBL" id="MEJ5196338.1"/>
    </source>
</evidence>
<comment type="caution">
    <text evidence="1">The sequence shown here is derived from an EMBL/GenBank/DDBJ whole genome shotgun (WGS) entry which is preliminary data.</text>
</comment>
<sequence length="253" mass="27473">MDASRYFTAMHNAMSAQHPHAQLLLTVKLQDTCGNDACLELKQLPGENTSILCYSTMGRRCLNFQLFRKGWQLCHNADGQLVGRFPSSADGLIDETDFRAYCREDRLDLARTQRILSELRALAGADHQGSIPQNARTGAVITVESFVGAGARWIYWSQGPAPSQPLSAILYWLADFLAGSERRALQADPQAAHLAAQWLASDTAVFFHPSVPLTAMGPAASGAAAAVSRSRSAHTSPARNKSWQSILAVMASM</sequence>
<organism evidence="1 2">
    <name type="scientific">Faecalibacterium wellingii</name>
    <dbReference type="NCBI Taxonomy" id="2929491"/>
    <lineage>
        <taxon>Bacteria</taxon>
        <taxon>Bacillati</taxon>
        <taxon>Bacillota</taxon>
        <taxon>Clostridia</taxon>
        <taxon>Eubacteriales</taxon>
        <taxon>Oscillospiraceae</taxon>
        <taxon>Faecalibacterium</taxon>
    </lineage>
</organism>
<evidence type="ECO:0000313" key="2">
    <source>
        <dbReference type="Proteomes" id="UP001373196"/>
    </source>
</evidence>
<dbReference type="Proteomes" id="UP001373196">
    <property type="component" value="Unassembled WGS sequence"/>
</dbReference>
<proteinExistence type="predicted"/>
<gene>
    <name evidence="1" type="ORF">WF834_09180</name>
</gene>
<reference evidence="1" key="1">
    <citation type="submission" date="2024-03" db="EMBL/GenBank/DDBJ databases">
        <authorList>
            <person name="Plomp N."/>
            <person name="Harmsen H.J."/>
        </authorList>
    </citation>
    <scope>NUCLEOTIDE SEQUENCE</scope>
    <source>
        <strain evidence="1">HTF-128</strain>
    </source>
</reference>
<dbReference type="AlphaFoldDB" id="A0AB35Y6Z1"/>
<dbReference type="RefSeq" id="WP_339395668.1">
    <property type="nucleotide sequence ID" value="NZ_JBBFGL010000008.1"/>
</dbReference>
<protein>
    <submittedName>
        <fullName evidence="1">Uncharacterized protein</fullName>
    </submittedName>
</protein>
<name>A0AB35Y6Z1_9FIRM</name>
<accession>A0AB35Y6Z1</accession>
<dbReference type="EMBL" id="JBBFGL010000008">
    <property type="protein sequence ID" value="MEJ5196338.1"/>
    <property type="molecule type" value="Genomic_DNA"/>
</dbReference>